<protein>
    <submittedName>
        <fullName evidence="2">Uncharacterized protein</fullName>
    </submittedName>
</protein>
<feature type="signal peptide" evidence="1">
    <location>
        <begin position="1"/>
        <end position="22"/>
    </location>
</feature>
<feature type="chain" id="PRO_5046680071" evidence="1">
    <location>
        <begin position="23"/>
        <end position="76"/>
    </location>
</feature>
<reference evidence="2 3" key="1">
    <citation type="submission" date="2020-05" db="EMBL/GenBank/DDBJ databases">
        <title>Ramlibacter rhizophilus sp. nov., isolated from rhizosphere soil of national flower Mugunghwa from South Korea.</title>
        <authorList>
            <person name="Zheng-Fei Y."/>
            <person name="Huan T."/>
        </authorList>
    </citation>
    <scope>NUCLEOTIDE SEQUENCE [LARGE SCALE GENOMIC DNA]</scope>
    <source>
        <strain evidence="2 3">H242</strain>
    </source>
</reference>
<proteinExistence type="predicted"/>
<organism evidence="2 3">
    <name type="scientific">Ramlibacter terrae</name>
    <dbReference type="NCBI Taxonomy" id="2732511"/>
    <lineage>
        <taxon>Bacteria</taxon>
        <taxon>Pseudomonadati</taxon>
        <taxon>Pseudomonadota</taxon>
        <taxon>Betaproteobacteria</taxon>
        <taxon>Burkholderiales</taxon>
        <taxon>Comamonadaceae</taxon>
        <taxon>Ramlibacter</taxon>
    </lineage>
</organism>
<gene>
    <name evidence="2" type="ORF">HK414_06055</name>
</gene>
<keyword evidence="3" id="KW-1185">Reference proteome</keyword>
<evidence type="ECO:0000313" key="2">
    <source>
        <dbReference type="EMBL" id="QJW83743.1"/>
    </source>
</evidence>
<keyword evidence="1" id="KW-0732">Signal</keyword>
<accession>A0ABX6P109</accession>
<sequence>MRRRIAFALAIACVAGVPLAQAAQQRGLMPVSVTVVNTCFFGQQARCHLPGTLLRTHVERPSDGAAATEGRRVTHL</sequence>
<name>A0ABX6P109_9BURK</name>
<dbReference type="EMBL" id="CP053418">
    <property type="protein sequence ID" value="QJW83743.1"/>
    <property type="molecule type" value="Genomic_DNA"/>
</dbReference>
<evidence type="ECO:0000313" key="3">
    <source>
        <dbReference type="Proteomes" id="UP000500826"/>
    </source>
</evidence>
<dbReference type="Proteomes" id="UP000500826">
    <property type="component" value="Chromosome"/>
</dbReference>
<evidence type="ECO:0000256" key="1">
    <source>
        <dbReference type="SAM" id="SignalP"/>
    </source>
</evidence>